<evidence type="ECO:0000313" key="5">
    <source>
        <dbReference type="EMBL" id="AHE56610.1"/>
    </source>
</evidence>
<dbReference type="Pfam" id="PF14498">
    <property type="entry name" value="Glyco_hyd_65N_2"/>
    <property type="match status" value="1"/>
</dbReference>
<dbReference type="Gene3D" id="2.70.98.50">
    <property type="entry name" value="putative glycoside hydrolase family protein from bacillus halodurans"/>
    <property type="match status" value="1"/>
</dbReference>
<dbReference type="InterPro" id="IPR012341">
    <property type="entry name" value="6hp_glycosidase-like_sf"/>
</dbReference>
<dbReference type="SUPFAM" id="SSF48208">
    <property type="entry name" value="Six-hairpin glycosidases"/>
    <property type="match status" value="1"/>
</dbReference>
<proteinExistence type="predicted"/>
<reference evidence="5 6" key="1">
    <citation type="submission" date="2013-07" db="EMBL/GenBank/DDBJ databases">
        <title>Completed genome of Sphingomonas sanxanigenens NX02.</title>
        <authorList>
            <person name="Ma T."/>
            <person name="Huang H."/>
            <person name="Wu M."/>
            <person name="Li X."/>
            <person name="Li G."/>
        </authorList>
    </citation>
    <scope>NUCLEOTIDE SEQUENCE [LARGE SCALE GENOMIC DNA]</scope>
    <source>
        <strain evidence="5 6">NX02</strain>
    </source>
</reference>
<feature type="domain" description="Glycosyl hydrolase family 95 N-terminal" evidence="2">
    <location>
        <begin position="39"/>
        <end position="268"/>
    </location>
</feature>
<dbReference type="Pfam" id="PF22124">
    <property type="entry name" value="Glyco_hydro_95_cat"/>
    <property type="match status" value="1"/>
</dbReference>
<dbReference type="Proteomes" id="UP000018851">
    <property type="component" value="Chromosome"/>
</dbReference>
<dbReference type="EMBL" id="CP006644">
    <property type="protein sequence ID" value="AHE56610.1"/>
    <property type="molecule type" value="Genomic_DNA"/>
</dbReference>
<evidence type="ECO:0000259" key="2">
    <source>
        <dbReference type="Pfam" id="PF14498"/>
    </source>
</evidence>
<dbReference type="RefSeq" id="WP_025294712.1">
    <property type="nucleotide sequence ID" value="NZ_CP006644.1"/>
</dbReference>
<dbReference type="Gene3D" id="1.50.10.10">
    <property type="match status" value="1"/>
</dbReference>
<name>W0ALQ1_9SPHN</name>
<feature type="chain" id="PRO_5004785542" evidence="1">
    <location>
        <begin position="27"/>
        <end position="788"/>
    </location>
</feature>
<evidence type="ECO:0000259" key="3">
    <source>
        <dbReference type="Pfam" id="PF21307"/>
    </source>
</evidence>
<dbReference type="PIRSF" id="PIRSF007663">
    <property type="entry name" value="UCP007663"/>
    <property type="match status" value="1"/>
</dbReference>
<evidence type="ECO:0000313" key="6">
    <source>
        <dbReference type="Proteomes" id="UP000018851"/>
    </source>
</evidence>
<gene>
    <name evidence="5" type="ORF">NX02_25015</name>
</gene>
<dbReference type="InterPro" id="IPR008928">
    <property type="entry name" value="6-hairpin_glycosidase_sf"/>
</dbReference>
<keyword evidence="1" id="KW-0732">Signal</keyword>
<dbReference type="PATRIC" id="fig|1123269.5.peg.4903"/>
<dbReference type="HOGENOM" id="CLU_004617_2_2_5"/>
<dbReference type="GO" id="GO:0005975">
    <property type="term" value="P:carbohydrate metabolic process"/>
    <property type="evidence" value="ECO:0007669"/>
    <property type="project" value="InterPro"/>
</dbReference>
<accession>W0ALQ1</accession>
<feature type="signal peptide" evidence="1">
    <location>
        <begin position="1"/>
        <end position="26"/>
    </location>
</feature>
<dbReference type="OrthoDB" id="9802600at2"/>
<dbReference type="PANTHER" id="PTHR31084:SF0">
    <property type="entry name" value="ALPHA-L-FUCOSIDASE 2"/>
    <property type="match status" value="1"/>
</dbReference>
<dbReference type="PANTHER" id="PTHR31084">
    <property type="entry name" value="ALPHA-L-FUCOSIDASE 2"/>
    <property type="match status" value="1"/>
</dbReference>
<keyword evidence="6" id="KW-1185">Reference proteome</keyword>
<dbReference type="InterPro" id="IPR049053">
    <property type="entry name" value="AFCA-like_C"/>
</dbReference>
<dbReference type="eggNOG" id="COG1554">
    <property type="taxonomic scope" value="Bacteria"/>
</dbReference>
<evidence type="ECO:0000259" key="4">
    <source>
        <dbReference type="Pfam" id="PF22124"/>
    </source>
</evidence>
<dbReference type="STRING" id="1123269.NX02_25015"/>
<evidence type="ECO:0000256" key="1">
    <source>
        <dbReference type="SAM" id="SignalP"/>
    </source>
</evidence>
<protein>
    <submittedName>
        <fullName evidence="5">Uncharacterized protein</fullName>
    </submittedName>
</protein>
<organism evidence="5 6">
    <name type="scientific">Sphingomonas sanxanigenens DSM 19645 = NX02</name>
    <dbReference type="NCBI Taxonomy" id="1123269"/>
    <lineage>
        <taxon>Bacteria</taxon>
        <taxon>Pseudomonadati</taxon>
        <taxon>Pseudomonadota</taxon>
        <taxon>Alphaproteobacteria</taxon>
        <taxon>Sphingomonadales</taxon>
        <taxon>Sphingomonadaceae</taxon>
        <taxon>Sphingomonas</taxon>
    </lineage>
</organism>
<feature type="domain" description="Glycosyl hydrolase family 95 catalytic" evidence="4">
    <location>
        <begin position="289"/>
        <end position="696"/>
    </location>
</feature>
<dbReference type="Pfam" id="PF21307">
    <property type="entry name" value="Glyco_hydro_95_C"/>
    <property type="match status" value="1"/>
</dbReference>
<dbReference type="KEGG" id="ssan:NX02_25015"/>
<dbReference type="InterPro" id="IPR013780">
    <property type="entry name" value="Glyco_hydro_b"/>
</dbReference>
<dbReference type="GO" id="GO:0004560">
    <property type="term" value="F:alpha-L-fucosidase activity"/>
    <property type="evidence" value="ECO:0007669"/>
    <property type="project" value="InterPro"/>
</dbReference>
<dbReference type="InterPro" id="IPR054363">
    <property type="entry name" value="GH95_cat"/>
</dbReference>
<dbReference type="Gene3D" id="2.60.40.1180">
    <property type="entry name" value="Golgi alpha-mannosidase II"/>
    <property type="match status" value="1"/>
</dbReference>
<dbReference type="InterPro" id="IPR027414">
    <property type="entry name" value="GH95_N_dom"/>
</dbReference>
<dbReference type="InterPro" id="IPR016518">
    <property type="entry name" value="Alpha-L-fucosidase"/>
</dbReference>
<dbReference type="AlphaFoldDB" id="W0ALQ1"/>
<sequence length="788" mass="84305">MSRRETMTGMLALSLLPALAARSAHAATRAGTAGATKSLLFDAPAAKWLEALPVGNGRVGAMVFGGIGTERIQLNHIELWSGRTVEDNPATTRAALPEVRRLLFAGDRAAADALAQAQMMAPLKTEDYGSYQMLGDLTLRFAHGDRATGYLRALDMATAQARTSYQIGGARYTRTVLASFPDKALLIRLETTAKDGMSLAIELSRGQDATVSRAGDIVTLAGKPTPHGTAFCARLACAVEGGGVEPSETGFEVRNAKVVILRLTAATDLIEADPAGQSLAALKAARARSWQQLLDSQQRDHRALFDAIDLALATEPAPPLAAERLTATGGPAQAALIETHFNFGRYLLISSARPGSLPPNLQGLWADGFSPPWSADYHININIQMNFWPAEPCGLGALHASLFDYAERLKPFGEKTAQIAYGARGAVAHYTTNPWGHTALDGRIQYGLWPEGLAWLSLHYWEHYLYSGDTRFLRDRALPFLKSCAAFTLDYLVAHPRTGKLVSGPAGSPENSYLLPDGKAGFLDMGCTMAQSMAFTVLRFTADAARILGTEAALAERCEAAIARLQRMRIGTDGRILEWSEPLPEAEPGHRHISHLFGLHPGIEIDPLETPDLAEAARKVIAGRLAHGGGHTGWSAAWLTIFHARLGDGDGALAMFTKLLQHSTAENLFDTHPAGKSAIFQIDGNLGATAATIEMLMQSHGGRLRLLPALPAAWAKGSLKGARARGGLVVDLDWDAGKLSTLTLRPQRDVAYRIVLPEGSAVAALTSGGKRVPIDGVVQLEAGRVYTL</sequence>
<feature type="domain" description="Alpha fucosidase A-like C-terminal" evidence="3">
    <location>
        <begin position="698"/>
        <end position="761"/>
    </location>
</feature>